<dbReference type="InterPro" id="IPR029069">
    <property type="entry name" value="HotDog_dom_sf"/>
</dbReference>
<reference evidence="3 4" key="1">
    <citation type="journal article" date="2013" name="Stand. Genomic Sci.">
        <title>Genomic Encyclopedia of Type Strains, Phase I: The one thousand microbial genomes (KMG-I) project.</title>
        <authorList>
            <person name="Kyrpides N.C."/>
            <person name="Woyke T."/>
            <person name="Eisen J.A."/>
            <person name="Garrity G."/>
            <person name="Lilburn T.G."/>
            <person name="Beck B.J."/>
            <person name="Whitman W.B."/>
            <person name="Hugenholtz P."/>
            <person name="Klenk H.P."/>
        </authorList>
    </citation>
    <scope>NUCLEOTIDE SEQUENCE [LARGE SCALE GENOMIC DNA]</scope>
    <source>
        <strain evidence="3 4">DSM 45044</strain>
    </source>
</reference>
<keyword evidence="4" id="KW-1185">Reference proteome</keyword>
<sequence length="157" mass="17298">MRSGTGGPADLFYEDLTVGREFDLGEVVVDEAEMRAFATAFDPQWYHVDDELAAESTFGGVIASGWFTSALFMRLYVAAVLSRAAADASPGVEELRWNAPVRAGDRLRGSLRVLAQAPSRSRPGLGTVTLSGALRCEQRGVVVLRMRFRGWFRRRRG</sequence>
<feature type="domain" description="MaoC-like" evidence="2">
    <location>
        <begin position="18"/>
        <end position="120"/>
    </location>
</feature>
<dbReference type="SUPFAM" id="SSF54637">
    <property type="entry name" value="Thioesterase/thiol ester dehydrase-isomerase"/>
    <property type="match status" value="1"/>
</dbReference>
<dbReference type="RefSeq" id="WP_147140106.1">
    <property type="nucleotide sequence ID" value="NZ_BAABIJ010000002.1"/>
</dbReference>
<evidence type="ECO:0000313" key="4">
    <source>
        <dbReference type="Proteomes" id="UP000321617"/>
    </source>
</evidence>
<dbReference type="Pfam" id="PF01575">
    <property type="entry name" value="MaoC_dehydratas"/>
    <property type="match status" value="1"/>
</dbReference>
<dbReference type="Gene3D" id="3.10.129.10">
    <property type="entry name" value="Hotdog Thioesterase"/>
    <property type="match status" value="1"/>
</dbReference>
<evidence type="ECO:0000259" key="2">
    <source>
        <dbReference type="Pfam" id="PF01575"/>
    </source>
</evidence>
<evidence type="ECO:0000313" key="3">
    <source>
        <dbReference type="EMBL" id="TWJ12753.1"/>
    </source>
</evidence>
<comment type="caution">
    <text evidence="3">The sequence shown here is derived from an EMBL/GenBank/DDBJ whole genome shotgun (WGS) entry which is preliminary data.</text>
</comment>
<dbReference type="InterPro" id="IPR052342">
    <property type="entry name" value="MCH/BMMD"/>
</dbReference>
<name>A0A562V4E8_9ACTN</name>
<comment type="similarity">
    <text evidence="1">Belongs to the enoyl-CoA hydratase/isomerase family.</text>
</comment>
<accession>A0A562V4E8</accession>
<proteinExistence type="inferred from homology"/>
<dbReference type="PANTHER" id="PTHR43664">
    <property type="entry name" value="MONOAMINE OXIDASE-RELATED"/>
    <property type="match status" value="1"/>
</dbReference>
<protein>
    <submittedName>
        <fullName evidence="3">Acyl dehydratase</fullName>
    </submittedName>
</protein>
<dbReference type="AlphaFoldDB" id="A0A562V4E8"/>
<dbReference type="OrthoDB" id="9797938at2"/>
<dbReference type="InterPro" id="IPR002539">
    <property type="entry name" value="MaoC-like_dom"/>
</dbReference>
<dbReference type="PANTHER" id="PTHR43664:SF1">
    <property type="entry name" value="BETA-METHYLMALYL-COA DEHYDRATASE"/>
    <property type="match status" value="1"/>
</dbReference>
<gene>
    <name evidence="3" type="ORF">LX16_3517</name>
</gene>
<organism evidence="3 4">
    <name type="scientific">Stackebrandtia albiflava</name>
    <dbReference type="NCBI Taxonomy" id="406432"/>
    <lineage>
        <taxon>Bacteria</taxon>
        <taxon>Bacillati</taxon>
        <taxon>Actinomycetota</taxon>
        <taxon>Actinomycetes</taxon>
        <taxon>Glycomycetales</taxon>
        <taxon>Glycomycetaceae</taxon>
        <taxon>Stackebrandtia</taxon>
    </lineage>
</organism>
<evidence type="ECO:0000256" key="1">
    <source>
        <dbReference type="ARBA" id="ARBA00005254"/>
    </source>
</evidence>
<dbReference type="Proteomes" id="UP000321617">
    <property type="component" value="Unassembled WGS sequence"/>
</dbReference>
<dbReference type="EMBL" id="VLLL01000006">
    <property type="protein sequence ID" value="TWJ12753.1"/>
    <property type="molecule type" value="Genomic_DNA"/>
</dbReference>